<dbReference type="Proteomes" id="UP000528457">
    <property type="component" value="Unassembled WGS sequence"/>
</dbReference>
<evidence type="ECO:0000313" key="4">
    <source>
        <dbReference type="EMBL" id="MBB6523797.1"/>
    </source>
</evidence>
<comment type="caution">
    <text evidence="4">The sequence shown here is derived from an EMBL/GenBank/DDBJ whole genome shotgun (WGS) entry which is preliminary data.</text>
</comment>
<keyword evidence="3" id="KW-0732">Signal</keyword>
<keyword evidence="5" id="KW-1185">Reference proteome</keyword>
<dbReference type="InterPro" id="IPR000801">
    <property type="entry name" value="Esterase-like"/>
</dbReference>
<organism evidence="4 5">
    <name type="scientific">Pseudoteredinibacter isoporae</name>
    <dbReference type="NCBI Taxonomy" id="570281"/>
    <lineage>
        <taxon>Bacteria</taxon>
        <taxon>Pseudomonadati</taxon>
        <taxon>Pseudomonadota</taxon>
        <taxon>Gammaproteobacteria</taxon>
        <taxon>Cellvibrionales</taxon>
        <taxon>Cellvibrionaceae</taxon>
        <taxon>Pseudoteredinibacter</taxon>
    </lineage>
</organism>
<dbReference type="Gene3D" id="3.40.50.1820">
    <property type="entry name" value="alpha/beta hydrolase"/>
    <property type="match status" value="1"/>
</dbReference>
<comment type="similarity">
    <text evidence="1">Belongs to the esterase D family.</text>
</comment>
<gene>
    <name evidence="4" type="ORF">HNR48_004112</name>
</gene>
<dbReference type="AlphaFoldDB" id="A0A7X0JWZ4"/>
<dbReference type="SUPFAM" id="SSF53474">
    <property type="entry name" value="alpha/beta-Hydrolases"/>
    <property type="match status" value="1"/>
</dbReference>
<feature type="signal peptide" evidence="3">
    <location>
        <begin position="1"/>
        <end position="20"/>
    </location>
</feature>
<dbReference type="GO" id="GO:0016788">
    <property type="term" value="F:hydrolase activity, acting on ester bonds"/>
    <property type="evidence" value="ECO:0007669"/>
    <property type="project" value="TreeGrafter"/>
</dbReference>
<dbReference type="EMBL" id="JACHHT010000005">
    <property type="protein sequence ID" value="MBB6523797.1"/>
    <property type="molecule type" value="Genomic_DNA"/>
</dbReference>
<evidence type="ECO:0000256" key="1">
    <source>
        <dbReference type="ARBA" id="ARBA00005622"/>
    </source>
</evidence>
<dbReference type="RefSeq" id="WP_166843535.1">
    <property type="nucleotide sequence ID" value="NZ_JAAONY010000005.1"/>
</dbReference>
<feature type="chain" id="PRO_5030695692" description="Alpha/beta hydrolase" evidence="3">
    <location>
        <begin position="21"/>
        <end position="289"/>
    </location>
</feature>
<reference evidence="4 5" key="1">
    <citation type="submission" date="2020-08" db="EMBL/GenBank/DDBJ databases">
        <title>Genomic Encyclopedia of Type Strains, Phase IV (KMG-IV): sequencing the most valuable type-strain genomes for metagenomic binning, comparative biology and taxonomic classification.</title>
        <authorList>
            <person name="Goeker M."/>
        </authorList>
    </citation>
    <scope>NUCLEOTIDE SEQUENCE [LARGE SCALE GENOMIC DNA]</scope>
    <source>
        <strain evidence="4 5">DSM 22368</strain>
    </source>
</reference>
<name>A0A7X0JWZ4_9GAMM</name>
<dbReference type="InterPro" id="IPR029058">
    <property type="entry name" value="AB_hydrolase_fold"/>
</dbReference>
<proteinExistence type="inferred from homology"/>
<dbReference type="PANTHER" id="PTHR40841:SF2">
    <property type="entry name" value="SIDEROPHORE-DEGRADING ESTERASE (EUROFUNG)"/>
    <property type="match status" value="1"/>
</dbReference>
<evidence type="ECO:0000313" key="5">
    <source>
        <dbReference type="Proteomes" id="UP000528457"/>
    </source>
</evidence>
<accession>A0A7X0JWZ4</accession>
<keyword evidence="2" id="KW-0378">Hydrolase</keyword>
<dbReference type="InParanoid" id="A0A7X0JWZ4"/>
<sequence>MKKYLILVFLFWLSGARVEAAEFVSYEMPRTQVIPIQDTQAGKQYELYVRLPENYGEDPEARHPVIYYTDAVWHIDLLSAATVFLMENAILVGISWQKDMSEELKKKGAHISRAWDYSVRPASDPKRQAKYKFGQAGNHMAFIRKDVIPYVERNYRTQTDNRSYFGYSMGGVFGAYVLLAQPDTFKNYILGSPALDGDIPAISKLAASSPKSLNANVFVSYGSLEKELAEYGEEFVNLLKNRNDKSLVLEQRVIEGNHQRAAPLTGVQAVAWLSELKGLSGSEQEGAEK</sequence>
<evidence type="ECO:0008006" key="6">
    <source>
        <dbReference type="Google" id="ProtNLM"/>
    </source>
</evidence>
<evidence type="ECO:0000256" key="2">
    <source>
        <dbReference type="ARBA" id="ARBA00022801"/>
    </source>
</evidence>
<evidence type="ECO:0000256" key="3">
    <source>
        <dbReference type="SAM" id="SignalP"/>
    </source>
</evidence>
<dbReference type="InterPro" id="IPR052558">
    <property type="entry name" value="Siderophore_Hydrolase_D"/>
</dbReference>
<dbReference type="PANTHER" id="PTHR40841">
    <property type="entry name" value="SIDEROPHORE TRIACETYLFUSARININE C ESTERASE"/>
    <property type="match status" value="1"/>
</dbReference>
<protein>
    <recommendedName>
        <fullName evidence="6">Alpha/beta hydrolase</fullName>
    </recommendedName>
</protein>
<dbReference type="Pfam" id="PF00756">
    <property type="entry name" value="Esterase"/>
    <property type="match status" value="1"/>
</dbReference>